<proteinExistence type="predicted"/>
<accession>A0A1D6F530</accession>
<dbReference type="Pfam" id="PF01323">
    <property type="entry name" value="DSBA"/>
    <property type="match status" value="1"/>
</dbReference>
<dbReference type="InParanoid" id="A0A1D6F530"/>
<name>A0A1D6F530_MAIZE</name>
<dbReference type="InterPro" id="IPR036249">
    <property type="entry name" value="Thioredoxin-like_sf"/>
</dbReference>
<dbReference type="ExpressionAtlas" id="A0A1D6F530">
    <property type="expression patterns" value="baseline and differential"/>
</dbReference>
<dbReference type="SUPFAM" id="SSF52833">
    <property type="entry name" value="Thioredoxin-like"/>
    <property type="match status" value="1"/>
</dbReference>
<protein>
    <submittedName>
        <fullName evidence="2">Thioredoxin superfamily protein</fullName>
    </submittedName>
</protein>
<feature type="domain" description="DSBA-like thioredoxin" evidence="1">
    <location>
        <begin position="4"/>
        <end position="68"/>
    </location>
</feature>
<gene>
    <name evidence="2" type="ORF">ZEAMMB73_Zm00001d007242</name>
</gene>
<evidence type="ECO:0000259" key="1">
    <source>
        <dbReference type="Pfam" id="PF01323"/>
    </source>
</evidence>
<dbReference type="AlphaFoldDB" id="A0A1D6F530"/>
<dbReference type="PANTHER" id="PTHR13887:SF41">
    <property type="entry name" value="THIOREDOXIN SUPERFAMILY PROTEIN"/>
    <property type="match status" value="1"/>
</dbReference>
<reference evidence="2" key="1">
    <citation type="submission" date="2015-12" db="EMBL/GenBank/DDBJ databases">
        <title>Update maize B73 reference genome by single molecule sequencing technologies.</title>
        <authorList>
            <consortium name="Maize Genome Sequencing Project"/>
            <person name="Ware D."/>
        </authorList>
    </citation>
    <scope>NUCLEOTIDE SEQUENCE [LARGE SCALE GENOMIC DNA]</scope>
    <source>
        <tissue evidence="2">Seedling</tissue>
    </source>
</reference>
<sequence length="77" mass="8445">MRHVLLDAARKVGIEGVEELFEDPAKGVDEVQEELKKYSSGISGVPHFVINDKYQLSGGQPPNLFMRAFEIAAKDGA</sequence>
<dbReference type="Gene3D" id="3.40.30.10">
    <property type="entry name" value="Glutaredoxin"/>
    <property type="match status" value="1"/>
</dbReference>
<dbReference type="STRING" id="4577.A0A1D6F530"/>
<evidence type="ECO:0000313" key="2">
    <source>
        <dbReference type="EMBL" id="ONM26401.1"/>
    </source>
</evidence>
<dbReference type="PANTHER" id="PTHR13887">
    <property type="entry name" value="GLUTATHIONE S-TRANSFERASE KAPPA"/>
    <property type="match status" value="1"/>
</dbReference>
<dbReference type="InterPro" id="IPR001853">
    <property type="entry name" value="DSBA-like_thioredoxin_dom"/>
</dbReference>
<dbReference type="GO" id="GO:0016491">
    <property type="term" value="F:oxidoreductase activity"/>
    <property type="evidence" value="ECO:0007669"/>
    <property type="project" value="InterPro"/>
</dbReference>
<organism evidence="2">
    <name type="scientific">Zea mays</name>
    <name type="common">Maize</name>
    <dbReference type="NCBI Taxonomy" id="4577"/>
    <lineage>
        <taxon>Eukaryota</taxon>
        <taxon>Viridiplantae</taxon>
        <taxon>Streptophyta</taxon>
        <taxon>Embryophyta</taxon>
        <taxon>Tracheophyta</taxon>
        <taxon>Spermatophyta</taxon>
        <taxon>Magnoliopsida</taxon>
        <taxon>Liliopsida</taxon>
        <taxon>Poales</taxon>
        <taxon>Poaceae</taxon>
        <taxon>PACMAD clade</taxon>
        <taxon>Panicoideae</taxon>
        <taxon>Andropogonodae</taxon>
        <taxon>Andropogoneae</taxon>
        <taxon>Tripsacinae</taxon>
        <taxon>Zea</taxon>
    </lineage>
</organism>
<dbReference type="SMR" id="A0A1D6F530"/>
<dbReference type="EMBL" id="CM007648">
    <property type="protein sequence ID" value="ONM26401.1"/>
    <property type="molecule type" value="Genomic_DNA"/>
</dbReference>
<dbReference type="OMA" id="FMRAFEI"/>